<dbReference type="Pfam" id="PF00168">
    <property type="entry name" value="C2"/>
    <property type="match status" value="1"/>
</dbReference>
<dbReference type="SMART" id="SM00239">
    <property type="entry name" value="C2"/>
    <property type="match status" value="1"/>
</dbReference>
<dbReference type="PANTHER" id="PTHR47052">
    <property type="entry name" value="CONSERVED SERINE PROLINE-RICH PROTEIN (AFU_ORTHOLOGUE AFUA_2G01790)"/>
    <property type="match status" value="1"/>
</dbReference>
<proteinExistence type="predicted"/>
<accession>A0AAJ5Z4Y4</accession>
<keyword evidence="4" id="KW-1185">Reference proteome</keyword>
<dbReference type="AlphaFoldDB" id="A0AAJ5Z4Y4"/>
<dbReference type="PROSITE" id="PS50004">
    <property type="entry name" value="C2"/>
    <property type="match status" value="1"/>
</dbReference>
<dbReference type="Proteomes" id="UP001217582">
    <property type="component" value="Chromosome 6"/>
</dbReference>
<feature type="domain" description="C2" evidence="2">
    <location>
        <begin position="1"/>
        <end position="106"/>
    </location>
</feature>
<evidence type="ECO:0000313" key="4">
    <source>
        <dbReference type="Proteomes" id="UP001217582"/>
    </source>
</evidence>
<dbReference type="PANTHER" id="PTHR47052:SF3">
    <property type="entry name" value="INGRESSION PROTEIN 1"/>
    <property type="match status" value="1"/>
</dbReference>
<protein>
    <recommendedName>
        <fullName evidence="2">C2 domain-containing protein</fullName>
    </recommendedName>
</protein>
<dbReference type="InterPro" id="IPR035892">
    <property type="entry name" value="C2_domain_sf"/>
</dbReference>
<evidence type="ECO:0000259" key="2">
    <source>
        <dbReference type="PROSITE" id="PS50004"/>
    </source>
</evidence>
<dbReference type="SUPFAM" id="SSF49562">
    <property type="entry name" value="C2 domain (Calcium/lipid-binding domain, CaLB)"/>
    <property type="match status" value="1"/>
</dbReference>
<dbReference type="EMBL" id="CP119921">
    <property type="protein sequence ID" value="WFD16985.1"/>
    <property type="molecule type" value="Genomic_DNA"/>
</dbReference>
<feature type="region of interest" description="Disordered" evidence="1">
    <location>
        <begin position="165"/>
        <end position="219"/>
    </location>
</feature>
<sequence>MLQHCGTLICVVLHGRHLTLKRTHDTQDPVAEVRIDGTRLRTLPDRRGGSAPLWDEQMQFEIVDDGTSPHTLELVCYATDKEPDYIGRTAIDLTPALTQRQYDRWLSLTHQGQCTGHVYVELTYYPLPQPLVIASPASASPTPPTPSHQHVAHDTMDAVDATQALASPSPVKMRSVTAPTYASSPPPAQPRRLPPPPHTSIPTPPKSSPRFVAPIPGTP</sequence>
<reference evidence="3 4" key="1">
    <citation type="submission" date="2023-03" db="EMBL/GenBank/DDBJ databases">
        <title>Mating type loci evolution in Malassezia.</title>
        <authorList>
            <person name="Coelho M.A."/>
        </authorList>
    </citation>
    <scope>NUCLEOTIDE SEQUENCE [LARGE SCALE GENOMIC DNA]</scope>
    <source>
        <strain evidence="3 4">CBS 13387</strain>
    </source>
</reference>
<dbReference type="InterPro" id="IPR052981">
    <property type="entry name" value="Ingression_C2_domain"/>
</dbReference>
<feature type="compositionally biased region" description="Pro residues" evidence="1">
    <location>
        <begin position="184"/>
        <end position="207"/>
    </location>
</feature>
<evidence type="ECO:0000256" key="1">
    <source>
        <dbReference type="SAM" id="MobiDB-lite"/>
    </source>
</evidence>
<dbReference type="Gene3D" id="2.60.40.150">
    <property type="entry name" value="C2 domain"/>
    <property type="match status" value="1"/>
</dbReference>
<dbReference type="InterPro" id="IPR000008">
    <property type="entry name" value="C2_dom"/>
</dbReference>
<gene>
    <name evidence="3" type="ORF">MARU1_003030</name>
</gene>
<name>A0AAJ5Z4Y4_9BASI</name>
<organism evidence="3 4">
    <name type="scientific">Malassezia arunalokei</name>
    <dbReference type="NCBI Taxonomy" id="1514897"/>
    <lineage>
        <taxon>Eukaryota</taxon>
        <taxon>Fungi</taxon>
        <taxon>Dikarya</taxon>
        <taxon>Basidiomycota</taxon>
        <taxon>Ustilaginomycotina</taxon>
        <taxon>Malasseziomycetes</taxon>
        <taxon>Malasseziales</taxon>
        <taxon>Malasseziaceae</taxon>
        <taxon>Malassezia</taxon>
    </lineage>
</organism>
<evidence type="ECO:0000313" key="3">
    <source>
        <dbReference type="EMBL" id="WFD16985.1"/>
    </source>
</evidence>